<name>A0A6I6JCN0_9BACT</name>
<comment type="cofactor">
    <cofactor evidence="12 13">
        <name>Zn(2+)</name>
        <dbReference type="ChEBI" id="CHEBI:29105"/>
    </cofactor>
    <text evidence="12 13">Binds 1 zinc ion per subunit.</text>
</comment>
<dbReference type="InterPro" id="IPR001915">
    <property type="entry name" value="Peptidase_M48"/>
</dbReference>
<evidence type="ECO:0000256" key="7">
    <source>
        <dbReference type="ARBA" id="ARBA00022833"/>
    </source>
</evidence>
<feature type="binding site" evidence="12">
    <location>
        <position position="352"/>
    </location>
    <ligand>
        <name>Zn(2+)</name>
        <dbReference type="ChEBI" id="CHEBI:29105"/>
        <note>catalytic</note>
    </ligand>
</feature>
<feature type="binding site" evidence="12">
    <location>
        <position position="274"/>
    </location>
    <ligand>
        <name>Zn(2+)</name>
        <dbReference type="ChEBI" id="CHEBI:29105"/>
        <note>catalytic</note>
    </ligand>
</feature>
<dbReference type="KEGG" id="psel:GM415_01205"/>
<evidence type="ECO:0000256" key="11">
    <source>
        <dbReference type="PIRSR" id="PIRSR627057-1"/>
    </source>
</evidence>
<feature type="domain" description="CAAX prenyl protease 1 N-terminal" evidence="16">
    <location>
        <begin position="31"/>
        <end position="201"/>
    </location>
</feature>
<dbReference type="RefSeq" id="WP_158945971.1">
    <property type="nucleotide sequence ID" value="NZ_CP046400.1"/>
</dbReference>
<dbReference type="InterPro" id="IPR032456">
    <property type="entry name" value="Peptidase_M48_N"/>
</dbReference>
<feature type="domain" description="Peptidase M48" evidence="15">
    <location>
        <begin position="204"/>
        <end position="409"/>
    </location>
</feature>
<feature type="active site" evidence="11">
    <location>
        <position position="275"/>
    </location>
</feature>
<evidence type="ECO:0000256" key="13">
    <source>
        <dbReference type="RuleBase" id="RU003983"/>
    </source>
</evidence>
<keyword evidence="9 13" id="KW-0482">Metalloprotease</keyword>
<evidence type="ECO:0000256" key="12">
    <source>
        <dbReference type="PIRSR" id="PIRSR627057-2"/>
    </source>
</evidence>
<keyword evidence="10 14" id="KW-0472">Membrane</keyword>
<keyword evidence="5 13" id="KW-0378">Hydrolase</keyword>
<dbReference type="Gene3D" id="3.30.2010.10">
    <property type="entry name" value="Metalloproteases ('zincins'), catalytic domain"/>
    <property type="match status" value="1"/>
</dbReference>
<feature type="transmembrane region" description="Helical" evidence="14">
    <location>
        <begin position="326"/>
        <end position="347"/>
    </location>
</feature>
<keyword evidence="7 12" id="KW-0862">Zinc</keyword>
<evidence type="ECO:0000256" key="10">
    <source>
        <dbReference type="ARBA" id="ARBA00023136"/>
    </source>
</evidence>
<accession>A0A6I6JCN0</accession>
<feature type="transmembrane region" description="Helical" evidence="14">
    <location>
        <begin position="96"/>
        <end position="125"/>
    </location>
</feature>
<evidence type="ECO:0000313" key="18">
    <source>
        <dbReference type="Proteomes" id="UP000428328"/>
    </source>
</evidence>
<evidence type="ECO:0000256" key="2">
    <source>
        <dbReference type="ARBA" id="ARBA00022670"/>
    </source>
</evidence>
<feature type="transmembrane region" description="Helical" evidence="14">
    <location>
        <begin position="171"/>
        <end position="191"/>
    </location>
</feature>
<dbReference type="GO" id="GO:0071586">
    <property type="term" value="P:CAAX-box protein processing"/>
    <property type="evidence" value="ECO:0007669"/>
    <property type="project" value="InterPro"/>
</dbReference>
<comment type="similarity">
    <text evidence="13">Belongs to the peptidase M48 family.</text>
</comment>
<organism evidence="17 18">
    <name type="scientific">Pseudodesulfovibrio cashew</name>
    <dbReference type="NCBI Taxonomy" id="2678688"/>
    <lineage>
        <taxon>Bacteria</taxon>
        <taxon>Pseudomonadati</taxon>
        <taxon>Thermodesulfobacteriota</taxon>
        <taxon>Desulfovibrionia</taxon>
        <taxon>Desulfovibrionales</taxon>
        <taxon>Desulfovibrionaceae</taxon>
    </lineage>
</organism>
<dbReference type="Pfam" id="PF01435">
    <property type="entry name" value="Peptidase_M48"/>
    <property type="match status" value="1"/>
</dbReference>
<evidence type="ECO:0000313" key="17">
    <source>
        <dbReference type="EMBL" id="QGY38810.1"/>
    </source>
</evidence>
<feature type="transmembrane region" description="Helical" evidence="14">
    <location>
        <begin position="288"/>
        <end position="306"/>
    </location>
</feature>
<evidence type="ECO:0000256" key="1">
    <source>
        <dbReference type="ARBA" id="ARBA00004477"/>
    </source>
</evidence>
<evidence type="ECO:0000259" key="15">
    <source>
        <dbReference type="Pfam" id="PF01435"/>
    </source>
</evidence>
<dbReference type="Proteomes" id="UP000428328">
    <property type="component" value="Chromosome"/>
</dbReference>
<feature type="transmembrane region" description="Helical" evidence="14">
    <location>
        <begin position="63"/>
        <end position="84"/>
    </location>
</feature>
<dbReference type="AlphaFoldDB" id="A0A6I6JCN0"/>
<dbReference type="FunFam" id="3.30.2010.10:FF:000002">
    <property type="entry name" value="CAAX prenyl protease"/>
    <property type="match status" value="1"/>
</dbReference>
<protein>
    <submittedName>
        <fullName evidence="17">M48 family metalloprotease</fullName>
    </submittedName>
</protein>
<keyword evidence="8 14" id="KW-1133">Transmembrane helix</keyword>
<feature type="transmembrane region" description="Helical" evidence="14">
    <location>
        <begin position="6"/>
        <end position="25"/>
    </location>
</feature>
<evidence type="ECO:0000256" key="8">
    <source>
        <dbReference type="ARBA" id="ARBA00022989"/>
    </source>
</evidence>
<sequence length="411" mass="45017">MNVYLAVILASLALSWLLGVLSNFLTTRAMTPEPPEEFADIYDAGGYADSQAYAKANMRFSNVADTASTLVSFAVILLGGFNWLDVAMRSLGYSPLITGLLYIGTLSLASYALSLPFEIYHTFVLENRFGFNKTTAGTFVADRVKGLVLTALLGGGLLAGVLFFFERTGDSAWLWCWGMASLFSLGLTYVAPTWILPLFNKFTPLEDGELRTALENYAAGADFELEGIFVMDGSKRSTKGNAFFTGFGRRKRIALFDTLIREQSPEEIRAVLAHEVGHSKRGHIRKRLLVGIVRTGAVFYLMSLFMDSPGLFAAFGMEQPSLYAGLVFFILLYTPLSLVLSVAGNYVSRKHEFEADEFAARTTGAPQAMVSALKKLSASNLSNLTPHPLTVWLDYSHPPVLARVRALNALS</sequence>
<evidence type="ECO:0000259" key="16">
    <source>
        <dbReference type="Pfam" id="PF16491"/>
    </source>
</evidence>
<keyword evidence="3 14" id="KW-0812">Transmembrane</keyword>
<comment type="subcellular location">
    <subcellularLocation>
        <location evidence="1">Endoplasmic reticulum membrane</location>
        <topology evidence="1">Multi-pass membrane protein</topology>
    </subcellularLocation>
</comment>
<dbReference type="EMBL" id="CP046400">
    <property type="protein sequence ID" value="QGY38810.1"/>
    <property type="molecule type" value="Genomic_DNA"/>
</dbReference>
<dbReference type="CDD" id="cd07343">
    <property type="entry name" value="M48A_Zmpste24p_like"/>
    <property type="match status" value="1"/>
</dbReference>
<dbReference type="InterPro" id="IPR027057">
    <property type="entry name" value="CAXX_Prtase_1"/>
</dbReference>
<evidence type="ECO:0000256" key="4">
    <source>
        <dbReference type="ARBA" id="ARBA00022723"/>
    </source>
</evidence>
<evidence type="ECO:0000256" key="14">
    <source>
        <dbReference type="SAM" id="Phobius"/>
    </source>
</evidence>
<evidence type="ECO:0000256" key="6">
    <source>
        <dbReference type="ARBA" id="ARBA00022824"/>
    </source>
</evidence>
<evidence type="ECO:0000256" key="9">
    <source>
        <dbReference type="ARBA" id="ARBA00023049"/>
    </source>
</evidence>
<keyword evidence="18" id="KW-1185">Reference proteome</keyword>
<dbReference type="Pfam" id="PF16491">
    <property type="entry name" value="Peptidase_M48_N"/>
    <property type="match status" value="1"/>
</dbReference>
<evidence type="ECO:0000256" key="5">
    <source>
        <dbReference type="ARBA" id="ARBA00022801"/>
    </source>
</evidence>
<dbReference type="PANTHER" id="PTHR10120">
    <property type="entry name" value="CAAX PRENYL PROTEASE 1"/>
    <property type="match status" value="1"/>
</dbReference>
<dbReference type="GO" id="GO:0046872">
    <property type="term" value="F:metal ion binding"/>
    <property type="evidence" value="ECO:0007669"/>
    <property type="project" value="UniProtKB-KW"/>
</dbReference>
<feature type="active site" description="Proton donor" evidence="11">
    <location>
        <position position="356"/>
    </location>
</feature>
<feature type="transmembrane region" description="Helical" evidence="14">
    <location>
        <begin position="146"/>
        <end position="165"/>
    </location>
</feature>
<keyword evidence="6" id="KW-0256">Endoplasmic reticulum</keyword>
<gene>
    <name evidence="17" type="ORF">GM415_01205</name>
</gene>
<keyword evidence="2 13" id="KW-0645">Protease</keyword>
<dbReference type="GO" id="GO:0004222">
    <property type="term" value="F:metalloendopeptidase activity"/>
    <property type="evidence" value="ECO:0007669"/>
    <property type="project" value="InterPro"/>
</dbReference>
<keyword evidence="4 12" id="KW-0479">Metal-binding</keyword>
<proteinExistence type="inferred from homology"/>
<feature type="binding site" evidence="12">
    <location>
        <position position="278"/>
    </location>
    <ligand>
        <name>Zn(2+)</name>
        <dbReference type="ChEBI" id="CHEBI:29105"/>
        <note>catalytic</note>
    </ligand>
</feature>
<reference evidence="17 18" key="1">
    <citation type="submission" date="2019-11" db="EMBL/GenBank/DDBJ databases">
        <authorList>
            <person name="Zheng R.K."/>
            <person name="Sun C.M."/>
        </authorList>
    </citation>
    <scope>NUCLEOTIDE SEQUENCE [LARGE SCALE GENOMIC DNA]</scope>
    <source>
        <strain evidence="17 18">SRB007</strain>
    </source>
</reference>
<evidence type="ECO:0000256" key="3">
    <source>
        <dbReference type="ARBA" id="ARBA00022692"/>
    </source>
</evidence>